<evidence type="ECO:0000256" key="6">
    <source>
        <dbReference type="ARBA" id="ARBA00022824"/>
    </source>
</evidence>
<evidence type="ECO:0000256" key="5">
    <source>
        <dbReference type="ARBA" id="ARBA00022692"/>
    </source>
</evidence>
<evidence type="ECO:0000313" key="12">
    <source>
        <dbReference type="Proteomes" id="UP001202328"/>
    </source>
</evidence>
<organism evidence="11 12">
    <name type="scientific">Papaver atlanticum</name>
    <dbReference type="NCBI Taxonomy" id="357466"/>
    <lineage>
        <taxon>Eukaryota</taxon>
        <taxon>Viridiplantae</taxon>
        <taxon>Streptophyta</taxon>
        <taxon>Embryophyta</taxon>
        <taxon>Tracheophyta</taxon>
        <taxon>Spermatophyta</taxon>
        <taxon>Magnoliopsida</taxon>
        <taxon>Ranunculales</taxon>
        <taxon>Papaveraceae</taxon>
        <taxon>Papaveroideae</taxon>
        <taxon>Papaver</taxon>
    </lineage>
</organism>
<dbReference type="AlphaFoldDB" id="A0AAD4S7C2"/>
<evidence type="ECO:0000256" key="3">
    <source>
        <dbReference type="ARBA" id="ARBA00010345"/>
    </source>
</evidence>
<dbReference type="GO" id="GO:0005789">
    <property type="term" value="C:endoplasmic reticulum membrane"/>
    <property type="evidence" value="ECO:0007669"/>
    <property type="project" value="UniProtKB-SubCell"/>
</dbReference>
<keyword evidence="6" id="KW-0256">Endoplasmic reticulum</keyword>
<name>A0AAD4S7C2_9MAGN</name>
<keyword evidence="7 10" id="KW-1133">Transmembrane helix</keyword>
<feature type="transmembrane region" description="Helical" evidence="10">
    <location>
        <begin position="222"/>
        <end position="245"/>
    </location>
</feature>
<dbReference type="GO" id="GO:0006506">
    <property type="term" value="P:GPI anchor biosynthetic process"/>
    <property type="evidence" value="ECO:0007669"/>
    <property type="project" value="UniProtKB-KW"/>
</dbReference>
<evidence type="ECO:0000313" key="11">
    <source>
        <dbReference type="EMBL" id="KAI3863927.1"/>
    </source>
</evidence>
<gene>
    <name evidence="11" type="ORF">MKW98_031519</name>
</gene>
<dbReference type="InterPro" id="IPR040039">
    <property type="entry name" value="PIGX"/>
</dbReference>
<accession>A0AAD4S7C2</accession>
<keyword evidence="8 10" id="KW-0472">Membrane</keyword>
<keyword evidence="5 10" id="KW-0812">Transmembrane</keyword>
<sequence length="260" mass="29036">MVCERVDYYTGQRKKEGETDQICLAFSFCIPEVLYGYRGPTVRVVACILTHLSSNKISWQVVSIQPHTTISELPEHFCEAVVIERLPSGVFADPFELQHLVQRGVFVDAAVFGDTNLELPSALSNRSVVEVHMDIGHNILSKHTDELEINLELPLHARYPPLDGSGYSNVEMGIPDLFIRCSTERNAVCERCFWVKRAEHIKSLADAVLWRIPSGNKAHSQVVSYVTFTAAFLSTVLIVLAAVCYSPNSSSKNLKKLQKS</sequence>
<evidence type="ECO:0000256" key="1">
    <source>
        <dbReference type="ARBA" id="ARBA00004389"/>
    </source>
</evidence>
<comment type="subcellular location">
    <subcellularLocation>
        <location evidence="1">Endoplasmic reticulum membrane</location>
        <topology evidence="1">Single-pass membrane protein</topology>
    </subcellularLocation>
</comment>
<comment type="similarity">
    <text evidence="3">Belongs to the PIGX family.</text>
</comment>
<evidence type="ECO:0000256" key="4">
    <source>
        <dbReference type="ARBA" id="ARBA00022502"/>
    </source>
</evidence>
<evidence type="ECO:0000256" key="8">
    <source>
        <dbReference type="ARBA" id="ARBA00023136"/>
    </source>
</evidence>
<evidence type="ECO:0000256" key="7">
    <source>
        <dbReference type="ARBA" id="ARBA00022989"/>
    </source>
</evidence>
<dbReference type="Pfam" id="PF08320">
    <property type="entry name" value="PIG-X"/>
    <property type="match status" value="1"/>
</dbReference>
<dbReference type="Proteomes" id="UP001202328">
    <property type="component" value="Unassembled WGS sequence"/>
</dbReference>
<evidence type="ECO:0000256" key="10">
    <source>
        <dbReference type="SAM" id="Phobius"/>
    </source>
</evidence>
<proteinExistence type="inferred from homology"/>
<keyword evidence="4" id="KW-0337">GPI-anchor biosynthesis</keyword>
<comment type="pathway">
    <text evidence="2">Glycolipid biosynthesis; glycosylphosphatidylinositol-anchor biosynthesis.</text>
</comment>
<dbReference type="PANTHER" id="PTHR28650">
    <property type="entry name" value="PHOSPHATIDYLINOSITOL-GLYCAN BIOSYNTHESIS CLASS X PROTEIN"/>
    <property type="match status" value="1"/>
</dbReference>
<evidence type="ECO:0008006" key="13">
    <source>
        <dbReference type="Google" id="ProtNLM"/>
    </source>
</evidence>
<keyword evidence="12" id="KW-1185">Reference proteome</keyword>
<reference evidence="11" key="1">
    <citation type="submission" date="2022-04" db="EMBL/GenBank/DDBJ databases">
        <title>A functionally conserved STORR gene fusion in Papaver species that diverged 16.8 million years ago.</title>
        <authorList>
            <person name="Catania T."/>
        </authorList>
    </citation>
    <scope>NUCLEOTIDE SEQUENCE</scope>
    <source>
        <strain evidence="11">S-188037</strain>
    </source>
</reference>
<dbReference type="PANTHER" id="PTHR28650:SF1">
    <property type="entry name" value="PHOSPHATIDYLINOSITOL-GLYCAN BIOSYNTHESIS CLASS X PROTEIN"/>
    <property type="match status" value="1"/>
</dbReference>
<evidence type="ECO:0000256" key="2">
    <source>
        <dbReference type="ARBA" id="ARBA00004687"/>
    </source>
</evidence>
<evidence type="ECO:0000256" key="9">
    <source>
        <dbReference type="ARBA" id="ARBA00023180"/>
    </source>
</evidence>
<dbReference type="EMBL" id="JAJJMB010014022">
    <property type="protein sequence ID" value="KAI3863927.1"/>
    <property type="molecule type" value="Genomic_DNA"/>
</dbReference>
<keyword evidence="9" id="KW-0325">Glycoprotein</keyword>
<comment type="caution">
    <text evidence="11">The sequence shown here is derived from an EMBL/GenBank/DDBJ whole genome shotgun (WGS) entry which is preliminary data.</text>
</comment>
<protein>
    <recommendedName>
        <fullName evidence="13">Phosphatidylinositol-glycan biosynthesis class X protein</fullName>
    </recommendedName>
</protein>
<dbReference type="SMART" id="SM00780">
    <property type="entry name" value="PIG-X"/>
    <property type="match status" value="1"/>
</dbReference>
<dbReference type="InterPro" id="IPR013233">
    <property type="entry name" value="PIG-X/PBN1"/>
</dbReference>